<keyword evidence="17" id="KW-1015">Disulfide bond</keyword>
<evidence type="ECO:0000256" key="8">
    <source>
        <dbReference type="ARBA" id="ARBA00022792"/>
    </source>
</evidence>
<dbReference type="InterPro" id="IPR039289">
    <property type="entry name" value="CHCHD4"/>
</dbReference>
<evidence type="ECO:0000256" key="21">
    <source>
        <dbReference type="SAM" id="MobiDB-lite"/>
    </source>
</evidence>
<keyword evidence="14" id="KW-0811">Translocation</keyword>
<evidence type="ECO:0000256" key="17">
    <source>
        <dbReference type="ARBA" id="ARBA00023157"/>
    </source>
</evidence>
<evidence type="ECO:0000256" key="1">
    <source>
        <dbReference type="ARBA" id="ARBA00001947"/>
    </source>
</evidence>
<evidence type="ECO:0000256" key="2">
    <source>
        <dbReference type="ARBA" id="ARBA00001973"/>
    </source>
</evidence>
<dbReference type="PANTHER" id="PTHR21622">
    <property type="entry name" value="COILED-COIL-HELIX-COILED-COIL-HELIX DOMAIN CONTAINING 4"/>
    <property type="match status" value="1"/>
</dbReference>
<evidence type="ECO:0000256" key="16">
    <source>
        <dbReference type="ARBA" id="ARBA00023136"/>
    </source>
</evidence>
<evidence type="ECO:0000256" key="11">
    <source>
        <dbReference type="ARBA" id="ARBA00022968"/>
    </source>
</evidence>
<evidence type="ECO:0000256" key="20">
    <source>
        <dbReference type="ARBA" id="ARBA00033150"/>
    </source>
</evidence>
<feature type="compositionally biased region" description="Low complexity" evidence="21">
    <location>
        <begin position="219"/>
        <end position="228"/>
    </location>
</feature>
<evidence type="ECO:0000256" key="19">
    <source>
        <dbReference type="ARBA" id="ARBA00024980"/>
    </source>
</evidence>
<evidence type="ECO:0000256" key="10">
    <source>
        <dbReference type="ARBA" id="ARBA00022946"/>
    </source>
</evidence>
<evidence type="ECO:0000313" key="22">
    <source>
        <dbReference type="EMBL" id="KAJ9137540.1"/>
    </source>
</evidence>
<protein>
    <recommendedName>
        <fullName evidence="5">Mitochondrial intermembrane space import and assembly protein 40</fullName>
    </recommendedName>
    <alternativeName>
        <fullName evidence="20">Mitochondrial import inner membrane translocase TIM40</fullName>
    </alternativeName>
</protein>
<dbReference type="EMBL" id="JANBVO010000034">
    <property type="protein sequence ID" value="KAJ9137540.1"/>
    <property type="molecule type" value="Genomic_DNA"/>
</dbReference>
<keyword evidence="13" id="KW-0560">Oxidoreductase</keyword>
<keyword evidence="23" id="KW-1185">Reference proteome</keyword>
<keyword evidence="6" id="KW-0813">Transport</keyword>
<keyword evidence="8" id="KW-0999">Mitochondrion inner membrane</keyword>
<feature type="region of interest" description="Disordered" evidence="21">
    <location>
        <begin position="215"/>
        <end position="303"/>
    </location>
</feature>
<dbReference type="PROSITE" id="PS51808">
    <property type="entry name" value="CHCH"/>
    <property type="match status" value="1"/>
</dbReference>
<proteinExistence type="predicted"/>
<comment type="cofactor">
    <cofactor evidence="2">
        <name>Cu(2+)</name>
        <dbReference type="ChEBI" id="CHEBI:29036"/>
    </cofactor>
</comment>
<comment type="subunit">
    <text evidence="4">Monomer.</text>
</comment>
<reference evidence="22" key="1">
    <citation type="submission" date="2022-07" db="EMBL/GenBank/DDBJ databases">
        <title>Fungi with potential for degradation of polypropylene.</title>
        <authorList>
            <person name="Gostincar C."/>
        </authorList>
    </citation>
    <scope>NUCLEOTIDE SEQUENCE</scope>
    <source>
        <strain evidence="22">EXF-13308</strain>
    </source>
</reference>
<dbReference type="GO" id="GO:0005758">
    <property type="term" value="C:mitochondrial intermembrane space"/>
    <property type="evidence" value="ECO:0007669"/>
    <property type="project" value="TreeGrafter"/>
</dbReference>
<evidence type="ECO:0000256" key="6">
    <source>
        <dbReference type="ARBA" id="ARBA00022448"/>
    </source>
</evidence>
<feature type="compositionally biased region" description="Low complexity" evidence="21">
    <location>
        <begin position="240"/>
        <end position="258"/>
    </location>
</feature>
<evidence type="ECO:0000256" key="13">
    <source>
        <dbReference type="ARBA" id="ARBA00023002"/>
    </source>
</evidence>
<gene>
    <name evidence="22" type="ORF">NKR23_g9131</name>
</gene>
<keyword evidence="11" id="KW-0735">Signal-anchor</keyword>
<sequence length="303" mass="31987">MLRAAARTAPRALRPLRQPAVAAGSRRFLATAPANKKHTWRGTAVRWGLAVAAVYWYNTSPIFADEAPPQTGPSPPQFSESDMPTVDAVIEEKRKQADVKARQAAPASPPTSAQQNEPATAAVPIPEAAAVEELESEAGNEGAFNPETGEINWDCPCLGGMAHGPCGEEFKSAFSCFVYSKEEPKGMDCIDKFQHMQDCFRQYPEIYGAELAEDDEAEAAAPAVEAPAKTYEGGAEQETSVGSAPAVNAPAADASEAVQQKAEATPDFPVQAEVTPADADEASGSFPKKSYDATAANAGKTEK</sequence>
<organism evidence="22 23">
    <name type="scientific">Pleurostoma richardsiae</name>
    <dbReference type="NCBI Taxonomy" id="41990"/>
    <lineage>
        <taxon>Eukaryota</taxon>
        <taxon>Fungi</taxon>
        <taxon>Dikarya</taxon>
        <taxon>Ascomycota</taxon>
        <taxon>Pezizomycotina</taxon>
        <taxon>Sordariomycetes</taxon>
        <taxon>Sordariomycetidae</taxon>
        <taxon>Calosphaeriales</taxon>
        <taxon>Pleurostomataceae</taxon>
        <taxon>Pleurostoma</taxon>
    </lineage>
</organism>
<evidence type="ECO:0000256" key="9">
    <source>
        <dbReference type="ARBA" id="ARBA00022927"/>
    </source>
</evidence>
<name>A0AA38VNJ3_9PEZI</name>
<dbReference type="PANTHER" id="PTHR21622:SF0">
    <property type="entry name" value="COILED-COIL-HELIX-COILED-COIL-HELIX DOMAIN CONTAINING 4"/>
    <property type="match status" value="1"/>
</dbReference>
<dbReference type="GO" id="GO:0045041">
    <property type="term" value="P:protein import into mitochondrial intermembrane space"/>
    <property type="evidence" value="ECO:0007669"/>
    <property type="project" value="InterPro"/>
</dbReference>
<comment type="subcellular location">
    <subcellularLocation>
        <location evidence="3">Mitochondrion inner membrane</location>
        <topology evidence="3">Single-pass type II membrane protein</topology>
        <orientation evidence="3">Intermembrane side</orientation>
    </subcellularLocation>
</comment>
<evidence type="ECO:0000256" key="12">
    <source>
        <dbReference type="ARBA" id="ARBA00022989"/>
    </source>
</evidence>
<comment type="function">
    <text evidence="19">Required for the import and folding of small cysteine-containing proteins (small Tim) in the mitochondrial intermembrane space (IMS). Forms a redox cycle with ERV1 that involves a disulfide relay system. Precursor proteins to be imported into the IMS are translocated in their reduced form into the mitochondria. The oxidized form of MIA40 forms a transient intermolecular disulfide bridge with the reduced precursor protein, resulting in oxidation of the precursor protein that now contains an intramolecular disulfide bond and is able to undergo folding in the IMS.</text>
</comment>
<feature type="compositionally biased region" description="Low complexity" evidence="21">
    <location>
        <begin position="102"/>
        <end position="120"/>
    </location>
</feature>
<keyword evidence="10" id="KW-0809">Transit peptide</keyword>
<evidence type="ECO:0000256" key="15">
    <source>
        <dbReference type="ARBA" id="ARBA00023128"/>
    </source>
</evidence>
<keyword evidence="16" id="KW-0472">Membrane</keyword>
<dbReference type="Proteomes" id="UP001174694">
    <property type="component" value="Unassembled WGS sequence"/>
</dbReference>
<comment type="cofactor">
    <cofactor evidence="1">
        <name>Zn(2+)</name>
        <dbReference type="ChEBI" id="CHEBI:29105"/>
    </cofactor>
</comment>
<dbReference type="AlphaFoldDB" id="A0AA38VNJ3"/>
<evidence type="ECO:0000256" key="18">
    <source>
        <dbReference type="ARBA" id="ARBA00023284"/>
    </source>
</evidence>
<dbReference type="Gene3D" id="1.10.287.2900">
    <property type="match status" value="1"/>
</dbReference>
<evidence type="ECO:0000256" key="14">
    <source>
        <dbReference type="ARBA" id="ARBA00023010"/>
    </source>
</evidence>
<evidence type="ECO:0000256" key="4">
    <source>
        <dbReference type="ARBA" id="ARBA00011245"/>
    </source>
</evidence>
<comment type="caution">
    <text evidence="22">The sequence shown here is derived from an EMBL/GenBank/DDBJ whole genome shotgun (WGS) entry which is preliminary data.</text>
</comment>
<evidence type="ECO:0000313" key="23">
    <source>
        <dbReference type="Proteomes" id="UP001174694"/>
    </source>
</evidence>
<dbReference type="GO" id="GO:0005743">
    <property type="term" value="C:mitochondrial inner membrane"/>
    <property type="evidence" value="ECO:0007669"/>
    <property type="project" value="UniProtKB-SubCell"/>
</dbReference>
<dbReference type="GO" id="GO:0015035">
    <property type="term" value="F:protein-disulfide reductase activity"/>
    <property type="evidence" value="ECO:0007669"/>
    <property type="project" value="InterPro"/>
</dbReference>
<keyword evidence="9" id="KW-0653">Protein transport</keyword>
<evidence type="ECO:0000256" key="7">
    <source>
        <dbReference type="ARBA" id="ARBA00022692"/>
    </source>
</evidence>
<keyword evidence="12" id="KW-1133">Transmembrane helix</keyword>
<keyword evidence="15" id="KW-0496">Mitochondrion</keyword>
<evidence type="ECO:0000256" key="5">
    <source>
        <dbReference type="ARBA" id="ARBA00013714"/>
    </source>
</evidence>
<evidence type="ECO:0000256" key="3">
    <source>
        <dbReference type="ARBA" id="ARBA00004164"/>
    </source>
</evidence>
<keyword evidence="7" id="KW-0812">Transmembrane</keyword>
<keyword evidence="18" id="KW-0676">Redox-active center</keyword>
<dbReference type="FunFam" id="1.10.287.2900:FF:000002">
    <property type="entry name" value="Mitochondrial intermembrane space import and assembly protein"/>
    <property type="match status" value="1"/>
</dbReference>
<feature type="region of interest" description="Disordered" evidence="21">
    <location>
        <begin position="94"/>
        <end position="120"/>
    </location>
</feature>
<accession>A0AA38VNJ3</accession>